<keyword evidence="6" id="KW-0325">Glycoprotein</keyword>
<dbReference type="AlphaFoldDB" id="A0A2U2HBW4"/>
<dbReference type="GO" id="GO:0016788">
    <property type="term" value="F:hydrolase activity, acting on ester bonds"/>
    <property type="evidence" value="ECO:0007669"/>
    <property type="project" value="InterPro"/>
</dbReference>
<keyword evidence="2" id="KW-0479">Metal-binding</keyword>
<organism evidence="8 9">
    <name type="scientific">Massilia glaciei</name>
    <dbReference type="NCBI Taxonomy" id="1524097"/>
    <lineage>
        <taxon>Bacteria</taxon>
        <taxon>Pseudomonadati</taxon>
        <taxon>Pseudomonadota</taxon>
        <taxon>Betaproteobacteria</taxon>
        <taxon>Burkholderiales</taxon>
        <taxon>Oxalobacteraceae</taxon>
        <taxon>Telluria group</taxon>
        <taxon>Massilia</taxon>
    </lineage>
</organism>
<gene>
    <name evidence="8" type="ORF">C7C56_026230</name>
</gene>
<dbReference type="SUPFAM" id="SSF48537">
    <property type="entry name" value="Phospholipase C/P1 nuclease"/>
    <property type="match status" value="1"/>
</dbReference>
<dbReference type="PANTHER" id="PTHR33146">
    <property type="entry name" value="ENDONUCLEASE 4"/>
    <property type="match status" value="1"/>
</dbReference>
<keyword evidence="9" id="KW-1185">Reference proteome</keyword>
<dbReference type="CDD" id="cd11010">
    <property type="entry name" value="S1-P1_nuclease"/>
    <property type="match status" value="1"/>
</dbReference>
<evidence type="ECO:0000256" key="4">
    <source>
        <dbReference type="ARBA" id="ARBA00022801"/>
    </source>
</evidence>
<evidence type="ECO:0000256" key="7">
    <source>
        <dbReference type="SAM" id="SignalP"/>
    </source>
</evidence>
<accession>A0A2U2HBW4</accession>
<dbReference type="RefSeq" id="WP_106760288.1">
    <property type="nucleotide sequence ID" value="NZ_PXWF02000325.1"/>
</dbReference>
<dbReference type="Pfam" id="PF02265">
    <property type="entry name" value="S1-P1_nuclease"/>
    <property type="match status" value="1"/>
</dbReference>
<dbReference type="Proteomes" id="UP000241421">
    <property type="component" value="Unassembled WGS sequence"/>
</dbReference>
<dbReference type="GO" id="GO:0003676">
    <property type="term" value="F:nucleic acid binding"/>
    <property type="evidence" value="ECO:0007669"/>
    <property type="project" value="InterPro"/>
</dbReference>
<evidence type="ECO:0000313" key="9">
    <source>
        <dbReference type="Proteomes" id="UP000241421"/>
    </source>
</evidence>
<feature type="signal peptide" evidence="7">
    <location>
        <begin position="1"/>
        <end position="29"/>
    </location>
</feature>
<dbReference type="InterPro" id="IPR003154">
    <property type="entry name" value="S1/P1nuclease"/>
</dbReference>
<dbReference type="PANTHER" id="PTHR33146:SF14">
    <property type="entry name" value="ENDONUCLEASE 1"/>
    <property type="match status" value="1"/>
</dbReference>
<dbReference type="GO" id="GO:0004519">
    <property type="term" value="F:endonuclease activity"/>
    <property type="evidence" value="ECO:0007669"/>
    <property type="project" value="UniProtKB-KW"/>
</dbReference>
<reference evidence="8 9" key="1">
    <citation type="submission" date="2018-04" db="EMBL/GenBank/DDBJ databases">
        <title>Massilia violaceinigra sp. nov., a novel purple-pigmented bacterium isolated from Tianshan glacier, Xinjiang, China.</title>
        <authorList>
            <person name="Wang H."/>
        </authorList>
    </citation>
    <scope>NUCLEOTIDE SEQUENCE [LARGE SCALE GENOMIC DNA]</scope>
    <source>
        <strain evidence="8 9">B448-2</strain>
    </source>
</reference>
<evidence type="ECO:0000313" key="8">
    <source>
        <dbReference type="EMBL" id="PWF40339.1"/>
    </source>
</evidence>
<dbReference type="OrthoDB" id="267579at2"/>
<evidence type="ECO:0000256" key="3">
    <source>
        <dbReference type="ARBA" id="ARBA00022759"/>
    </source>
</evidence>
<keyword evidence="1" id="KW-0540">Nuclease</keyword>
<name>A0A2U2HBW4_9BURK</name>
<evidence type="ECO:0000256" key="2">
    <source>
        <dbReference type="ARBA" id="ARBA00022723"/>
    </source>
</evidence>
<dbReference type="EMBL" id="PXWF02000325">
    <property type="protein sequence ID" value="PWF40339.1"/>
    <property type="molecule type" value="Genomic_DNA"/>
</dbReference>
<evidence type="ECO:0000256" key="1">
    <source>
        <dbReference type="ARBA" id="ARBA00022722"/>
    </source>
</evidence>
<comment type="caution">
    <text evidence="8">The sequence shown here is derived from an EMBL/GenBank/DDBJ whole genome shotgun (WGS) entry which is preliminary data.</text>
</comment>
<keyword evidence="7" id="KW-0732">Signal</keyword>
<dbReference type="InterPro" id="IPR008947">
    <property type="entry name" value="PLipase_C/P1_nuclease_dom_sf"/>
</dbReference>
<sequence>MKPQARLTCKALACVLAVGAAFAAQPAHAWGNDGHRAVGAMADKLIKGSRAEKRVRELLLPGETLASVANWADCVKGSYCGPQTPEMAAYVGANAKHTEYHYTDIPFQNTEYKDGAVGGFGHDIVKTLEQAIAVLQGKTDPASNPHKFTPRQALLLIAHMGGDIHQPLHVGAAFVGRDGMFMVPHTHAEIDGENIVDSRGGNSLLLSDEKIASTSAALIPGEEKALPAGMTRSKTKPFHSYWDSTVVDYAMRRVGAKTPEQYAQMMIDAKPDVVMNTGAPGGWPVQWANDALLVSKVAYMHVTPGARTAQKNRKGETFYTFGIDVPDNYPVPSSALARIQLTKGGYHLAALLRAIWP</sequence>
<dbReference type="GO" id="GO:0006308">
    <property type="term" value="P:DNA catabolic process"/>
    <property type="evidence" value="ECO:0007669"/>
    <property type="project" value="InterPro"/>
</dbReference>
<dbReference type="Gene3D" id="1.10.575.10">
    <property type="entry name" value="P1 Nuclease"/>
    <property type="match status" value="1"/>
</dbReference>
<proteinExistence type="predicted"/>
<evidence type="ECO:0000256" key="6">
    <source>
        <dbReference type="ARBA" id="ARBA00023180"/>
    </source>
</evidence>
<protein>
    <submittedName>
        <fullName evidence="8">Phospholipase</fullName>
    </submittedName>
</protein>
<keyword evidence="3" id="KW-0255">Endonuclease</keyword>
<keyword evidence="4" id="KW-0378">Hydrolase</keyword>
<evidence type="ECO:0000256" key="5">
    <source>
        <dbReference type="ARBA" id="ARBA00023157"/>
    </source>
</evidence>
<dbReference type="GO" id="GO:0046872">
    <property type="term" value="F:metal ion binding"/>
    <property type="evidence" value="ECO:0007669"/>
    <property type="project" value="UniProtKB-KW"/>
</dbReference>
<feature type="chain" id="PRO_5015514268" evidence="7">
    <location>
        <begin position="30"/>
        <end position="357"/>
    </location>
</feature>
<keyword evidence="5" id="KW-1015">Disulfide bond</keyword>